<feature type="chain" id="PRO_5045871665" evidence="1">
    <location>
        <begin position="23"/>
        <end position="119"/>
    </location>
</feature>
<feature type="signal peptide" evidence="1">
    <location>
        <begin position="1"/>
        <end position="22"/>
    </location>
</feature>
<accession>A0ABR4CVJ5</accession>
<dbReference type="EMBL" id="JAZHXI010000003">
    <property type="protein sequence ID" value="KAL2073099.1"/>
    <property type="molecule type" value="Genomic_DNA"/>
</dbReference>
<proteinExistence type="predicted"/>
<dbReference type="Proteomes" id="UP001595075">
    <property type="component" value="Unassembled WGS sequence"/>
</dbReference>
<protein>
    <submittedName>
        <fullName evidence="2">Uncharacterized protein</fullName>
    </submittedName>
</protein>
<evidence type="ECO:0000313" key="3">
    <source>
        <dbReference type="Proteomes" id="UP001595075"/>
    </source>
</evidence>
<sequence>MQLSSSLIFSAILVNIFNLVLGAPIISPSSFTIDARAPGPVAEVVSREAQGFTIGTPCFGSSKTGCTLKHGHKRAEGDLVTREAEAAPEPEPQGFTIGTPCFGSKKTGCTLKKGHKREE</sequence>
<gene>
    <name evidence="2" type="ORF">VTL71DRAFT_10423</name>
</gene>
<evidence type="ECO:0000313" key="2">
    <source>
        <dbReference type="EMBL" id="KAL2073099.1"/>
    </source>
</evidence>
<evidence type="ECO:0000256" key="1">
    <source>
        <dbReference type="SAM" id="SignalP"/>
    </source>
</evidence>
<name>A0ABR4CVJ5_9HELO</name>
<comment type="caution">
    <text evidence="2">The sequence shown here is derived from an EMBL/GenBank/DDBJ whole genome shotgun (WGS) entry which is preliminary data.</text>
</comment>
<reference evidence="2 3" key="1">
    <citation type="journal article" date="2024" name="Commun. Biol.">
        <title>Comparative genomic analysis of thermophilic fungi reveals convergent evolutionary adaptations and gene losses.</title>
        <authorList>
            <person name="Steindorff A.S."/>
            <person name="Aguilar-Pontes M.V."/>
            <person name="Robinson A.J."/>
            <person name="Andreopoulos B."/>
            <person name="LaButti K."/>
            <person name="Kuo A."/>
            <person name="Mondo S."/>
            <person name="Riley R."/>
            <person name="Otillar R."/>
            <person name="Haridas S."/>
            <person name="Lipzen A."/>
            <person name="Grimwood J."/>
            <person name="Schmutz J."/>
            <person name="Clum A."/>
            <person name="Reid I.D."/>
            <person name="Moisan M.C."/>
            <person name="Butler G."/>
            <person name="Nguyen T.T.M."/>
            <person name="Dewar K."/>
            <person name="Conant G."/>
            <person name="Drula E."/>
            <person name="Henrissat B."/>
            <person name="Hansel C."/>
            <person name="Singer S."/>
            <person name="Hutchinson M.I."/>
            <person name="de Vries R.P."/>
            <person name="Natvig D.O."/>
            <person name="Powell A.J."/>
            <person name="Tsang A."/>
            <person name="Grigoriev I.V."/>
        </authorList>
    </citation>
    <scope>NUCLEOTIDE SEQUENCE [LARGE SCALE GENOMIC DNA]</scope>
    <source>
        <strain evidence="2 3">CBS 494.80</strain>
    </source>
</reference>
<keyword evidence="1" id="KW-0732">Signal</keyword>
<organism evidence="2 3">
    <name type="scientific">Oculimacula yallundae</name>
    <dbReference type="NCBI Taxonomy" id="86028"/>
    <lineage>
        <taxon>Eukaryota</taxon>
        <taxon>Fungi</taxon>
        <taxon>Dikarya</taxon>
        <taxon>Ascomycota</taxon>
        <taxon>Pezizomycotina</taxon>
        <taxon>Leotiomycetes</taxon>
        <taxon>Helotiales</taxon>
        <taxon>Ploettnerulaceae</taxon>
        <taxon>Oculimacula</taxon>
    </lineage>
</organism>
<keyword evidence="3" id="KW-1185">Reference proteome</keyword>